<dbReference type="GO" id="GO:0046656">
    <property type="term" value="P:folic acid biosynthetic process"/>
    <property type="evidence" value="ECO:0007669"/>
    <property type="project" value="UniProtKB-KW"/>
</dbReference>
<evidence type="ECO:0000256" key="13">
    <source>
        <dbReference type="RuleBase" id="RU004106"/>
    </source>
</evidence>
<dbReference type="Proteomes" id="UP000243361">
    <property type="component" value="Unassembled WGS sequence"/>
</dbReference>
<dbReference type="InterPro" id="IPR001544">
    <property type="entry name" value="Aminotrans_IV"/>
</dbReference>
<dbReference type="InterPro" id="IPR036038">
    <property type="entry name" value="Aminotransferase-like"/>
</dbReference>
<dbReference type="AlphaFoldDB" id="A0A657PP49"/>
<evidence type="ECO:0000313" key="16">
    <source>
        <dbReference type="EMBL" id="PUD98149.1"/>
    </source>
</evidence>
<dbReference type="InterPro" id="IPR043132">
    <property type="entry name" value="BCAT-like_C"/>
</dbReference>
<evidence type="ECO:0000256" key="6">
    <source>
        <dbReference type="ARBA" id="ARBA00023239"/>
    </source>
</evidence>
<keyword evidence="4 14" id="KW-0663">Pyridoxal phosphate</keyword>
<reference evidence="16 18" key="2">
    <citation type="submission" date="2018-01" db="EMBL/GenBank/DDBJ databases">
        <title>Novel co-symbiosis in the lucinid bivalve Phacoides pectinatus.</title>
        <authorList>
            <person name="Lim S.J."/>
            <person name="Davis B.G."/>
            <person name="Gill D.E."/>
            <person name="Engel A.S."/>
            <person name="Anderson L.C."/>
            <person name="Campbell B.J."/>
        </authorList>
    </citation>
    <scope>NUCLEOTIDE SEQUENCE [LARGE SCALE GENOMIC DNA]</scope>
    <source>
        <strain evidence="16">N3_P5</strain>
    </source>
</reference>
<evidence type="ECO:0000313" key="17">
    <source>
        <dbReference type="Proteomes" id="UP000243361"/>
    </source>
</evidence>
<dbReference type="EMBL" id="MUIE01000200">
    <property type="protein sequence ID" value="OQX34854.1"/>
    <property type="molecule type" value="Genomic_DNA"/>
</dbReference>
<dbReference type="Pfam" id="PF01063">
    <property type="entry name" value="Aminotran_4"/>
    <property type="match status" value="1"/>
</dbReference>
<name>A0A657PP49_9GAMM</name>
<dbReference type="GO" id="GO:0005829">
    <property type="term" value="C:cytosol"/>
    <property type="evidence" value="ECO:0007669"/>
    <property type="project" value="TreeGrafter"/>
</dbReference>
<dbReference type="InterPro" id="IPR050571">
    <property type="entry name" value="Class-IV_PLP-Dep_Aminotrnsfr"/>
</dbReference>
<evidence type="ECO:0000256" key="8">
    <source>
        <dbReference type="ARBA" id="ARBA00035676"/>
    </source>
</evidence>
<dbReference type="InterPro" id="IPR018300">
    <property type="entry name" value="Aminotrans_IV_CS"/>
</dbReference>
<dbReference type="Proteomes" id="UP000250928">
    <property type="component" value="Unassembled WGS sequence"/>
</dbReference>
<dbReference type="Gene3D" id="3.20.10.10">
    <property type="entry name" value="D-amino Acid Aminotransferase, subunit A, domain 2"/>
    <property type="match status" value="1"/>
</dbReference>
<dbReference type="EC" id="4.1.3.38" evidence="8 12"/>
<evidence type="ECO:0000256" key="3">
    <source>
        <dbReference type="ARBA" id="ARBA00011738"/>
    </source>
</evidence>
<comment type="cofactor">
    <cofactor evidence="1 14">
        <name>pyridoxal 5'-phosphate</name>
        <dbReference type="ChEBI" id="CHEBI:597326"/>
    </cofactor>
</comment>
<dbReference type="EMBL" id="PQCO01000321">
    <property type="protein sequence ID" value="PUD98149.1"/>
    <property type="molecule type" value="Genomic_DNA"/>
</dbReference>
<comment type="similarity">
    <text evidence="2 13">Belongs to the class-IV pyridoxal-phosphate-dependent aminotransferase family.</text>
</comment>
<keyword evidence="17" id="KW-1185">Reference proteome</keyword>
<evidence type="ECO:0000256" key="4">
    <source>
        <dbReference type="ARBA" id="ARBA00022898"/>
    </source>
</evidence>
<dbReference type="GO" id="GO:0008153">
    <property type="term" value="P:4-aminobenzoate biosynthetic process"/>
    <property type="evidence" value="ECO:0007669"/>
    <property type="project" value="UniProtKB-UniRule"/>
</dbReference>
<protein>
    <recommendedName>
        <fullName evidence="11 12">Aminodeoxychorismate lyase</fullName>
        <ecNumber evidence="8 12">4.1.3.38</ecNumber>
    </recommendedName>
</protein>
<evidence type="ECO:0000313" key="15">
    <source>
        <dbReference type="EMBL" id="OQX34854.1"/>
    </source>
</evidence>
<dbReference type="SUPFAM" id="SSF56752">
    <property type="entry name" value="D-aminoacid aminotransferase-like PLP-dependent enzymes"/>
    <property type="match status" value="1"/>
</dbReference>
<dbReference type="NCBIfam" id="TIGR03461">
    <property type="entry name" value="pabC_Proteo"/>
    <property type="match status" value="1"/>
</dbReference>
<evidence type="ECO:0000256" key="7">
    <source>
        <dbReference type="ARBA" id="ARBA00035633"/>
    </source>
</evidence>
<comment type="pathway">
    <text evidence="7">Cofactor biosynthesis; tetrahydrofolate biosynthesis; 4-aminobenzoate from chorismate: step 2/2.</text>
</comment>
<evidence type="ECO:0000256" key="12">
    <source>
        <dbReference type="NCBIfam" id="TIGR03461"/>
    </source>
</evidence>
<dbReference type="GO" id="GO:0008696">
    <property type="term" value="F:4-amino-4-deoxychorismate lyase activity"/>
    <property type="evidence" value="ECO:0007669"/>
    <property type="project" value="UniProtKB-UniRule"/>
</dbReference>
<evidence type="ECO:0000256" key="11">
    <source>
        <dbReference type="ARBA" id="ARBA00069174"/>
    </source>
</evidence>
<comment type="subunit">
    <text evidence="3">Homodimer.</text>
</comment>
<dbReference type="CDD" id="cd01559">
    <property type="entry name" value="ADCL_like"/>
    <property type="match status" value="1"/>
</dbReference>
<dbReference type="PANTHER" id="PTHR42743">
    <property type="entry name" value="AMINO-ACID AMINOTRANSFERASE"/>
    <property type="match status" value="1"/>
</dbReference>
<dbReference type="InterPro" id="IPR043131">
    <property type="entry name" value="BCAT-like_N"/>
</dbReference>
<dbReference type="PANTHER" id="PTHR42743:SF2">
    <property type="entry name" value="AMINODEOXYCHORISMATE LYASE"/>
    <property type="match status" value="1"/>
</dbReference>
<evidence type="ECO:0000256" key="9">
    <source>
        <dbReference type="ARBA" id="ARBA00049529"/>
    </source>
</evidence>
<dbReference type="FunFam" id="3.20.10.10:FF:000002">
    <property type="entry name" value="D-alanine aminotransferase"/>
    <property type="match status" value="1"/>
</dbReference>
<dbReference type="InterPro" id="IPR017824">
    <property type="entry name" value="Aminodeoxychorismate_lyase_IV"/>
</dbReference>
<proteinExistence type="inferred from homology"/>
<evidence type="ECO:0000256" key="5">
    <source>
        <dbReference type="ARBA" id="ARBA00022909"/>
    </source>
</evidence>
<dbReference type="NCBIfam" id="NF004761">
    <property type="entry name" value="PRK06092.1"/>
    <property type="match status" value="1"/>
</dbReference>
<accession>A0A657PP49</accession>
<sequence length="272" mass="30483">MLINGVPEERVSALDRGLLYGDGLFETLAVADGKPCLWRQHLERLRFGCERLRLTPPDPVLLDEEARREAEGHHRAVLKLILTRGRGGRGYASEHARAATRIVQLTPWPERDEAQCAAGVRVRQCRTRLGQNPALAGIKHLNRLEQVLARGEWSEPDISEGLMLDAAGRVIEGTMSNLFLVRDGRIFTPCLSRCGVSGVMRQQVLEACRALAIPLLERDIPLRDLWDSEALFLTNSLIGIWPVADLDGQPFDPGAIDRRLVEYVMERRFHSG</sequence>
<evidence type="ECO:0000256" key="2">
    <source>
        <dbReference type="ARBA" id="ARBA00009320"/>
    </source>
</evidence>
<dbReference type="GO" id="GO:0030170">
    <property type="term" value="F:pyridoxal phosphate binding"/>
    <property type="evidence" value="ECO:0007669"/>
    <property type="project" value="InterPro"/>
</dbReference>
<comment type="catalytic activity">
    <reaction evidence="9">
        <text>4-amino-4-deoxychorismate = 4-aminobenzoate + pyruvate + H(+)</text>
        <dbReference type="Rhea" id="RHEA:16201"/>
        <dbReference type="ChEBI" id="CHEBI:15361"/>
        <dbReference type="ChEBI" id="CHEBI:15378"/>
        <dbReference type="ChEBI" id="CHEBI:17836"/>
        <dbReference type="ChEBI" id="CHEBI:58406"/>
        <dbReference type="EC" id="4.1.3.38"/>
    </reaction>
</comment>
<dbReference type="PROSITE" id="PS00770">
    <property type="entry name" value="AA_TRANSFER_CLASS_4"/>
    <property type="match status" value="1"/>
</dbReference>
<reference evidence="15 17" key="1">
    <citation type="submission" date="2017-02" db="EMBL/GenBank/DDBJ databases">
        <title>Novel co-symbiosis in the unique lucinid bivalve Phacoides pectinatus.</title>
        <authorList>
            <person name="Lim S.J."/>
            <person name="Davis B.G."/>
            <person name="Gill D.E."/>
            <person name="Engel A.S."/>
            <person name="Anderson L.C."/>
            <person name="Campbell B.J."/>
        </authorList>
    </citation>
    <scope>NUCLEOTIDE SEQUENCE [LARGE SCALE GENOMIC DNA]</scope>
    <source>
        <strain evidence="15">LUC13016_P6</strain>
    </source>
</reference>
<dbReference type="Gene3D" id="3.30.470.10">
    <property type="match status" value="1"/>
</dbReference>
<keyword evidence="6 15" id="KW-0456">Lyase</keyword>
<evidence type="ECO:0000256" key="10">
    <source>
        <dbReference type="ARBA" id="ARBA00054027"/>
    </source>
</evidence>
<evidence type="ECO:0000256" key="1">
    <source>
        <dbReference type="ARBA" id="ARBA00001933"/>
    </source>
</evidence>
<evidence type="ECO:0000313" key="18">
    <source>
        <dbReference type="Proteomes" id="UP000250928"/>
    </source>
</evidence>
<comment type="caution">
    <text evidence="15">The sequence shown here is derived from an EMBL/GenBank/DDBJ whole genome shotgun (WGS) entry which is preliminary data.</text>
</comment>
<organism evidence="15 17">
    <name type="scientific">Candidatus Sedimenticola endophacoides</name>
    <dbReference type="NCBI Taxonomy" id="2548426"/>
    <lineage>
        <taxon>Bacteria</taxon>
        <taxon>Pseudomonadati</taxon>
        <taxon>Pseudomonadota</taxon>
        <taxon>Gammaproteobacteria</taxon>
        <taxon>Chromatiales</taxon>
        <taxon>Sedimenticolaceae</taxon>
        <taxon>Sedimenticola</taxon>
    </lineage>
</organism>
<keyword evidence="5" id="KW-0289">Folate biosynthesis</keyword>
<gene>
    <name evidence="15" type="ORF">B0D84_03040</name>
    <name evidence="16" type="ORF">C3L24_13320</name>
</gene>
<evidence type="ECO:0000256" key="14">
    <source>
        <dbReference type="RuleBase" id="RU004516"/>
    </source>
</evidence>
<comment type="function">
    <text evidence="10">Involved in the biosynthesis of p-aminobenzoate (PABA), a precursor of tetrahydrofolate. Converts 4-amino-4-deoxychorismate into 4-aminobenzoate (PABA) and pyruvate.</text>
</comment>